<comment type="caution">
    <text evidence="1">The sequence shown here is derived from an EMBL/GenBank/DDBJ whole genome shotgun (WGS) entry which is preliminary data.</text>
</comment>
<dbReference type="Proteomes" id="UP000257109">
    <property type="component" value="Unassembled WGS sequence"/>
</dbReference>
<sequence length="88" mass="10203">MSPLLEYFQKDVAPEDPQEAKRLRQETFMYTLISQHLYKRGFNFPLLRCLDTKEAKYVIHEVHEGVCRSHIGGRALEDKIAKVGIIGQ</sequence>
<proteinExistence type="predicted"/>
<evidence type="ECO:0000313" key="1">
    <source>
        <dbReference type="EMBL" id="RDX65245.1"/>
    </source>
</evidence>
<accession>A0A371EGT9</accession>
<protein>
    <submittedName>
        <fullName evidence="1">Uncharacterized protein</fullName>
    </submittedName>
</protein>
<feature type="non-terminal residue" evidence="1">
    <location>
        <position position="1"/>
    </location>
</feature>
<organism evidence="1 2">
    <name type="scientific">Mucuna pruriens</name>
    <name type="common">Velvet bean</name>
    <name type="synonym">Dolichos pruriens</name>
    <dbReference type="NCBI Taxonomy" id="157652"/>
    <lineage>
        <taxon>Eukaryota</taxon>
        <taxon>Viridiplantae</taxon>
        <taxon>Streptophyta</taxon>
        <taxon>Embryophyta</taxon>
        <taxon>Tracheophyta</taxon>
        <taxon>Spermatophyta</taxon>
        <taxon>Magnoliopsida</taxon>
        <taxon>eudicotyledons</taxon>
        <taxon>Gunneridae</taxon>
        <taxon>Pentapetalae</taxon>
        <taxon>rosids</taxon>
        <taxon>fabids</taxon>
        <taxon>Fabales</taxon>
        <taxon>Fabaceae</taxon>
        <taxon>Papilionoideae</taxon>
        <taxon>50 kb inversion clade</taxon>
        <taxon>NPAAA clade</taxon>
        <taxon>indigoferoid/millettioid clade</taxon>
        <taxon>Phaseoleae</taxon>
        <taxon>Mucuna</taxon>
    </lineage>
</organism>
<dbReference type="PANTHER" id="PTHR48475:SF2">
    <property type="entry name" value="RIBONUCLEASE H"/>
    <property type="match status" value="1"/>
</dbReference>
<dbReference type="AlphaFoldDB" id="A0A371EGT9"/>
<keyword evidence="2" id="KW-1185">Reference proteome</keyword>
<gene>
    <name evidence="1" type="ORF">CR513_56101</name>
</gene>
<name>A0A371EGT9_MUCPR</name>
<evidence type="ECO:0000313" key="2">
    <source>
        <dbReference type="Proteomes" id="UP000257109"/>
    </source>
</evidence>
<reference evidence="1" key="1">
    <citation type="submission" date="2018-05" db="EMBL/GenBank/DDBJ databases">
        <title>Draft genome of Mucuna pruriens seed.</title>
        <authorList>
            <person name="Nnadi N.E."/>
            <person name="Vos R."/>
            <person name="Hasami M.H."/>
            <person name="Devisetty U.K."/>
            <person name="Aguiy J.C."/>
        </authorList>
    </citation>
    <scope>NUCLEOTIDE SEQUENCE [LARGE SCALE GENOMIC DNA]</scope>
    <source>
        <strain evidence="1">JCA_2017</strain>
    </source>
</reference>
<dbReference type="EMBL" id="QJKJ01014003">
    <property type="protein sequence ID" value="RDX65245.1"/>
    <property type="molecule type" value="Genomic_DNA"/>
</dbReference>
<dbReference type="OrthoDB" id="1746168at2759"/>
<dbReference type="PANTHER" id="PTHR48475">
    <property type="entry name" value="RIBONUCLEASE H"/>
    <property type="match status" value="1"/>
</dbReference>